<dbReference type="GO" id="GO:0008168">
    <property type="term" value="F:methyltransferase activity"/>
    <property type="evidence" value="ECO:0007669"/>
    <property type="project" value="UniProtKB-KW"/>
</dbReference>
<reference evidence="3 4" key="2">
    <citation type="submission" date="2024-05" db="EMBL/GenBank/DDBJ databases">
        <authorList>
            <person name="Chen Y."/>
            <person name="Shah S."/>
            <person name="Dougan E. K."/>
            <person name="Thang M."/>
            <person name="Chan C."/>
        </authorList>
    </citation>
    <scope>NUCLEOTIDE SEQUENCE [LARGE SCALE GENOMIC DNA]</scope>
</reference>
<dbReference type="EMBL" id="CAMXCT020000795">
    <property type="protein sequence ID" value="CAL1136729.1"/>
    <property type="molecule type" value="Genomic_DNA"/>
</dbReference>
<dbReference type="EMBL" id="CAMXCT010000795">
    <property type="protein sequence ID" value="CAI3983354.1"/>
    <property type="molecule type" value="Genomic_DNA"/>
</dbReference>
<feature type="compositionally biased region" description="Polar residues" evidence="1">
    <location>
        <begin position="409"/>
        <end position="428"/>
    </location>
</feature>
<feature type="non-terminal residue" evidence="2">
    <location>
        <position position="1"/>
    </location>
</feature>
<accession>A0A9P1C1I0</accession>
<keyword evidence="3" id="KW-0808">Transferase</keyword>
<name>A0A9P1C1I0_9DINO</name>
<feature type="region of interest" description="Disordered" evidence="1">
    <location>
        <begin position="388"/>
        <end position="430"/>
    </location>
</feature>
<reference evidence="2" key="1">
    <citation type="submission" date="2022-10" db="EMBL/GenBank/DDBJ databases">
        <authorList>
            <person name="Chen Y."/>
            <person name="Dougan E. K."/>
            <person name="Chan C."/>
            <person name="Rhodes N."/>
            <person name="Thang M."/>
        </authorList>
    </citation>
    <scope>NUCLEOTIDE SEQUENCE</scope>
</reference>
<keyword evidence="4" id="KW-1185">Reference proteome</keyword>
<evidence type="ECO:0000313" key="2">
    <source>
        <dbReference type="EMBL" id="CAI3983354.1"/>
    </source>
</evidence>
<evidence type="ECO:0000256" key="1">
    <source>
        <dbReference type="SAM" id="MobiDB-lite"/>
    </source>
</evidence>
<evidence type="ECO:0000313" key="3">
    <source>
        <dbReference type="EMBL" id="CAL4770666.1"/>
    </source>
</evidence>
<organism evidence="2">
    <name type="scientific">Cladocopium goreaui</name>
    <dbReference type="NCBI Taxonomy" id="2562237"/>
    <lineage>
        <taxon>Eukaryota</taxon>
        <taxon>Sar</taxon>
        <taxon>Alveolata</taxon>
        <taxon>Dinophyceae</taxon>
        <taxon>Suessiales</taxon>
        <taxon>Symbiodiniaceae</taxon>
        <taxon>Cladocopium</taxon>
    </lineage>
</organism>
<gene>
    <name evidence="2" type="ORF">C1SCF055_LOCUS10972</name>
</gene>
<proteinExistence type="predicted"/>
<evidence type="ECO:0000313" key="4">
    <source>
        <dbReference type="Proteomes" id="UP001152797"/>
    </source>
</evidence>
<protein>
    <submittedName>
        <fullName evidence="3">Protein-lysine methyltransferase METTL21B</fullName>
    </submittedName>
</protein>
<dbReference type="EMBL" id="CAMXCT030000795">
    <property type="protein sequence ID" value="CAL4770666.1"/>
    <property type="molecule type" value="Genomic_DNA"/>
</dbReference>
<comment type="caution">
    <text evidence="2">The sequence shown here is derived from an EMBL/GenBank/DDBJ whole genome shotgun (WGS) entry which is preliminary data.</text>
</comment>
<keyword evidence="3" id="KW-0489">Methyltransferase</keyword>
<dbReference type="GO" id="GO:0032259">
    <property type="term" value="P:methylation"/>
    <property type="evidence" value="ECO:0007669"/>
    <property type="project" value="UniProtKB-KW"/>
</dbReference>
<dbReference type="Proteomes" id="UP001152797">
    <property type="component" value="Unassembled WGS sequence"/>
</dbReference>
<dbReference type="AlphaFoldDB" id="A0A9P1C1I0"/>
<sequence>MTAPLRHELVRQVDKSFMKFPWEKGRLAKVLGKDATIGTSVTGVQLADRNPIKLDFVRSDDQRTSVAMSERYEAPSSCLFTMFVRDQQSRAVNVDRESRRDAAVDKWVGILKDDYEHSLPGRQALNESLPSKRETYLKSVVNATFLLKSPGTLLKRYYAIRAFVFWMHDRHSRPWLPMLEIDAWSYVRSLAKDGAAATKGNSFLEAARFCHFVLGITGADNVVASLRVKGLSAQLWVTKRPWQPASVLTVDEVLKLHSYLMDETNNAVDRLFVGHLLLLLYSRSRWSDLANVTECYLDEEQAYVEIRTKVHTDLKSRLLPIVAPAKGIDGSSWAVTYMGLRDTCGLGPVNDSGGPVLPAPLGDDECIAWTNRALSPEEGMLTPIPQTAPAPVTPGIPLMSTQQTSQQSLNKQSDVTAETRSDGPSTEQVEVDVDDASWTQVEMPVPKILSEEAIAEMSGSLVKDWTELEHELTSEDSSSTDGEEVQAGNDLVKQFAPKFECDFVNIKSLVIHCIRERDVFRCGRKLCVQPAGNKLSPLVPEFKHKIVVAYDQDQNILWPCIAPSVDNCKLLHTEQLGNKSDSNSDVDTLQLILQVCHSFGADPDFSECRCIDKFSCVKIFGSFWEPEEFIQQVILAGHPFADRHVVPGILIEAMDRHMNSSDLDIARSRLHFVKKWSQRAKELSDEEEKLKAGLDPQVVRVIEKKRILLYKEMLVEAESDGPSTEQVEVDVDDASWTQVEMPVPKILSEEAIAEMSGSLVKDWTELEHELTSEDSSSTDGEEVQAGNDLVKQFAPKFECDFVNIKSLVIHCIRERDVFRCGRKLCVQPAGNKLSPLVPEFKHKIVVAYDQDQNILWPCIAPSVDNCKLLHTEQLGNKSDSNSDVDTLQLILQVCHSFGADPDFSECRCIDKFSCVKIFGSFWEPEEFIQQVILAGHPFADRHVVPGILIEAMDRHMNSSDLDIARSRLHFVKKWSQRAKELSDEEEKLKAGLDPQVVRVIEKKRILLYK</sequence>